<dbReference type="InterPro" id="IPR024064">
    <property type="entry name" value="FdhE-like_sf"/>
</dbReference>
<evidence type="ECO:0000313" key="1">
    <source>
        <dbReference type="EMBL" id="GAG51999.1"/>
    </source>
</evidence>
<accession>X0Y820</accession>
<comment type="caution">
    <text evidence="1">The sequence shown here is derived from an EMBL/GenBank/DDBJ whole genome shotgun (WGS) entry which is preliminary data.</text>
</comment>
<name>X0Y820_9ZZZZ</name>
<proteinExistence type="predicted"/>
<dbReference type="EMBL" id="BARS01056165">
    <property type="protein sequence ID" value="GAG51999.1"/>
    <property type="molecule type" value="Genomic_DNA"/>
</dbReference>
<feature type="non-terminal residue" evidence="1">
    <location>
        <position position="1"/>
    </location>
</feature>
<gene>
    <name evidence="1" type="ORF">S01H1_82792</name>
</gene>
<dbReference type="SUPFAM" id="SSF144020">
    <property type="entry name" value="FdhE-like"/>
    <property type="match status" value="1"/>
</dbReference>
<protein>
    <submittedName>
        <fullName evidence="1">Uncharacterized protein</fullName>
    </submittedName>
</protein>
<dbReference type="Gene3D" id="3.90.1670.10">
    <property type="entry name" value="FdhE-like domain"/>
    <property type="match status" value="1"/>
</dbReference>
<reference evidence="1" key="1">
    <citation type="journal article" date="2014" name="Front. Microbiol.">
        <title>High frequency of phylogenetically diverse reductive dehalogenase-homologous genes in deep subseafloor sedimentary metagenomes.</title>
        <authorList>
            <person name="Kawai M."/>
            <person name="Futagami T."/>
            <person name="Toyoda A."/>
            <person name="Takaki Y."/>
            <person name="Nishi S."/>
            <person name="Hori S."/>
            <person name="Arai W."/>
            <person name="Tsubouchi T."/>
            <person name="Morono Y."/>
            <person name="Uchiyama I."/>
            <person name="Ito T."/>
            <person name="Fujiyama A."/>
            <person name="Inagaki F."/>
            <person name="Takami H."/>
        </authorList>
    </citation>
    <scope>NUCLEOTIDE SEQUENCE</scope>
    <source>
        <strain evidence="1">Expedition CK06-06</strain>
    </source>
</reference>
<sequence length="186" mass="21091">VWSKHGMIKGHMSREIDSKVLSKLDSWEKDSPPGPIALYIRLMRIQIEAKSQITVQKSQLSPDIIAERMSLHAPLLTFDDLVLDWSKMENLFREALLVISEYFDSVDPQSDIPLEDIARAWYEGKPLPKLGIDKDTLYVALHTALEPFLAAHASVLLQEVNQKGWRRGYCPICGGSPNFAFLSKEQ</sequence>
<dbReference type="AlphaFoldDB" id="X0Y820"/>
<organism evidence="1">
    <name type="scientific">marine sediment metagenome</name>
    <dbReference type="NCBI Taxonomy" id="412755"/>
    <lineage>
        <taxon>unclassified sequences</taxon>
        <taxon>metagenomes</taxon>
        <taxon>ecological metagenomes</taxon>
    </lineage>
</organism>
<feature type="non-terminal residue" evidence="1">
    <location>
        <position position="186"/>
    </location>
</feature>